<evidence type="ECO:0000313" key="3">
    <source>
        <dbReference type="Proteomes" id="UP000585614"/>
    </source>
</evidence>
<comment type="caution">
    <text evidence="2">The sequence shown here is derived from an EMBL/GenBank/DDBJ whole genome shotgun (WGS) entry which is preliminary data.</text>
</comment>
<dbReference type="Proteomes" id="UP000585614">
    <property type="component" value="Unassembled WGS sequence"/>
</dbReference>
<evidence type="ECO:0000256" key="1">
    <source>
        <dbReference type="SAM" id="MobiDB-lite"/>
    </source>
</evidence>
<feature type="region of interest" description="Disordered" evidence="1">
    <location>
        <begin position="28"/>
        <end position="50"/>
    </location>
</feature>
<name>A0A7J7SXJ0_RHIFE</name>
<reference evidence="2 3" key="1">
    <citation type="journal article" date="2020" name="Nature">
        <title>Six reference-quality genomes reveal evolution of bat adaptations.</title>
        <authorList>
            <person name="Jebb D."/>
            <person name="Huang Z."/>
            <person name="Pippel M."/>
            <person name="Hughes G.M."/>
            <person name="Lavrichenko K."/>
            <person name="Devanna P."/>
            <person name="Winkler S."/>
            <person name="Jermiin L.S."/>
            <person name="Skirmuntt E.C."/>
            <person name="Katzourakis A."/>
            <person name="Burkitt-Gray L."/>
            <person name="Ray D.A."/>
            <person name="Sullivan K.A.M."/>
            <person name="Roscito J.G."/>
            <person name="Kirilenko B.M."/>
            <person name="Davalos L.M."/>
            <person name="Corthals A.P."/>
            <person name="Power M.L."/>
            <person name="Jones G."/>
            <person name="Ransome R.D."/>
            <person name="Dechmann D.K.N."/>
            <person name="Locatelli A.G."/>
            <person name="Puechmaille S.J."/>
            <person name="Fedrigo O."/>
            <person name="Jarvis E.D."/>
            <person name="Hiller M."/>
            <person name="Vernes S.C."/>
            <person name="Myers E.W."/>
            <person name="Teeling E.C."/>
        </authorList>
    </citation>
    <scope>NUCLEOTIDE SEQUENCE [LARGE SCALE GENOMIC DNA]</scope>
    <source>
        <strain evidence="2">MRhiFer1</strain>
        <tissue evidence="2">Lung</tissue>
    </source>
</reference>
<sequence length="138" mass="15394">MKPPCLMRSTRGSQNRCEQISSAGEFQKANKLSNEPLNAASRKGPASQTPASWLDLRSPCWRLEHSRVYCTRPSIVISSLDCPLVATVFSADVKPTAPGDSPNLSQYFAVHPHFHQEGWPDGNSPVQCWFCPLLKRRK</sequence>
<accession>A0A7J7SXJ0</accession>
<gene>
    <name evidence="2" type="ORF">mRhiFer1_009036</name>
</gene>
<evidence type="ECO:0000313" key="2">
    <source>
        <dbReference type="EMBL" id="KAF6293131.1"/>
    </source>
</evidence>
<organism evidence="2 3">
    <name type="scientific">Rhinolophus ferrumequinum</name>
    <name type="common">Greater horseshoe bat</name>
    <dbReference type="NCBI Taxonomy" id="59479"/>
    <lineage>
        <taxon>Eukaryota</taxon>
        <taxon>Metazoa</taxon>
        <taxon>Chordata</taxon>
        <taxon>Craniata</taxon>
        <taxon>Vertebrata</taxon>
        <taxon>Euteleostomi</taxon>
        <taxon>Mammalia</taxon>
        <taxon>Eutheria</taxon>
        <taxon>Laurasiatheria</taxon>
        <taxon>Chiroptera</taxon>
        <taxon>Yinpterochiroptera</taxon>
        <taxon>Rhinolophoidea</taxon>
        <taxon>Rhinolophidae</taxon>
        <taxon>Rhinolophinae</taxon>
        <taxon>Rhinolophus</taxon>
    </lineage>
</organism>
<dbReference type="EMBL" id="JACAGC010000021">
    <property type="protein sequence ID" value="KAF6293131.1"/>
    <property type="molecule type" value="Genomic_DNA"/>
</dbReference>
<proteinExistence type="predicted"/>
<protein>
    <submittedName>
        <fullName evidence="2">Uncharacterized protein</fullName>
    </submittedName>
</protein>
<dbReference type="AlphaFoldDB" id="A0A7J7SXJ0"/>